<dbReference type="AlphaFoldDB" id="A0A098LLX9"/>
<evidence type="ECO:0000256" key="8">
    <source>
        <dbReference type="RuleBase" id="RU003942"/>
    </source>
</evidence>
<evidence type="ECO:0000256" key="9">
    <source>
        <dbReference type="SAM" id="Phobius"/>
    </source>
</evidence>
<dbReference type="Gene3D" id="1.10.3730.20">
    <property type="match status" value="1"/>
</dbReference>
<keyword evidence="4 8" id="KW-0812">Transmembrane</keyword>
<evidence type="ECO:0000256" key="1">
    <source>
        <dbReference type="ARBA" id="ARBA00004651"/>
    </source>
</evidence>
<dbReference type="Pfam" id="PF00893">
    <property type="entry name" value="Multi_Drug_Res"/>
    <property type="match status" value="1"/>
</dbReference>
<keyword evidence="2" id="KW-0813">Transport</keyword>
<protein>
    <submittedName>
        <fullName evidence="10">Membrane transporters of cations and cationic drugs</fullName>
    </submittedName>
</protein>
<dbReference type="InterPro" id="IPR037185">
    <property type="entry name" value="EmrE-like"/>
</dbReference>
<evidence type="ECO:0000313" key="10">
    <source>
        <dbReference type="EMBL" id="GAL87332.1"/>
    </source>
</evidence>
<keyword evidence="5 9" id="KW-1133">Transmembrane helix</keyword>
<gene>
    <name evidence="10" type="ORF">MYP_4562</name>
</gene>
<keyword evidence="3" id="KW-1003">Cell membrane</keyword>
<comment type="similarity">
    <text evidence="7 8">Belongs to the drug/metabolite transporter (DMT) superfamily. Small multidrug resistance (SMR) (TC 2.A.7.1) family.</text>
</comment>
<dbReference type="InterPro" id="IPR045324">
    <property type="entry name" value="Small_multidrug_res"/>
</dbReference>
<evidence type="ECO:0000256" key="4">
    <source>
        <dbReference type="ARBA" id="ARBA00022692"/>
    </source>
</evidence>
<organism evidence="10 11">
    <name type="scientific">Sporocytophaga myxococcoides</name>
    <dbReference type="NCBI Taxonomy" id="153721"/>
    <lineage>
        <taxon>Bacteria</taxon>
        <taxon>Pseudomonadati</taxon>
        <taxon>Bacteroidota</taxon>
        <taxon>Cytophagia</taxon>
        <taxon>Cytophagales</taxon>
        <taxon>Cytophagaceae</taxon>
        <taxon>Sporocytophaga</taxon>
    </lineage>
</organism>
<dbReference type="EMBL" id="BBLT01000012">
    <property type="protein sequence ID" value="GAL87332.1"/>
    <property type="molecule type" value="Genomic_DNA"/>
</dbReference>
<keyword evidence="6 9" id="KW-0472">Membrane</keyword>
<keyword evidence="11" id="KW-1185">Reference proteome</keyword>
<feature type="transmembrane region" description="Helical" evidence="9">
    <location>
        <begin position="21"/>
        <end position="44"/>
    </location>
</feature>
<proteinExistence type="inferred from homology"/>
<name>A0A098LLX9_9BACT</name>
<comment type="subcellular location">
    <subcellularLocation>
        <location evidence="1 8">Cell membrane</location>
        <topology evidence="1 8">Multi-pass membrane protein</topology>
    </subcellularLocation>
</comment>
<evidence type="ECO:0000313" key="11">
    <source>
        <dbReference type="Proteomes" id="UP000030185"/>
    </source>
</evidence>
<reference evidence="10 11" key="1">
    <citation type="submission" date="2014-09" db="EMBL/GenBank/DDBJ databases">
        <title>Sporocytophaga myxococcoides PG-01 genome sequencing.</title>
        <authorList>
            <person name="Liu L."/>
            <person name="Gao P.J."/>
            <person name="Chen G.J."/>
            <person name="Wang L.S."/>
        </authorList>
    </citation>
    <scope>NUCLEOTIDE SEQUENCE [LARGE SCALE GENOMIC DNA]</scope>
    <source>
        <strain evidence="10 11">PG-01</strain>
    </source>
</reference>
<accession>A0A098LLX9</accession>
<comment type="caution">
    <text evidence="10">The sequence shown here is derived from an EMBL/GenBank/DDBJ whole genome shotgun (WGS) entry which is preliminary data.</text>
</comment>
<feature type="transmembrane region" description="Helical" evidence="9">
    <location>
        <begin position="50"/>
        <end position="69"/>
    </location>
</feature>
<evidence type="ECO:0000256" key="2">
    <source>
        <dbReference type="ARBA" id="ARBA00022448"/>
    </source>
</evidence>
<sequence>MIAFYIISYYFFNLSIKKIELGTAYAVWSGVGTALLTAVGMLVFNESISLSRVIAIALILIGVLILNLSQSSSQA</sequence>
<evidence type="ECO:0000256" key="6">
    <source>
        <dbReference type="ARBA" id="ARBA00023136"/>
    </source>
</evidence>
<dbReference type="SUPFAM" id="SSF103481">
    <property type="entry name" value="Multidrug resistance efflux transporter EmrE"/>
    <property type="match status" value="1"/>
</dbReference>
<evidence type="ECO:0000256" key="7">
    <source>
        <dbReference type="ARBA" id="ARBA00038032"/>
    </source>
</evidence>
<dbReference type="InterPro" id="IPR000390">
    <property type="entry name" value="Small_drug/metabolite_transptr"/>
</dbReference>
<dbReference type="PANTHER" id="PTHR30561:SF1">
    <property type="entry name" value="MULTIDRUG TRANSPORTER EMRE"/>
    <property type="match status" value="1"/>
</dbReference>
<dbReference type="eggNOG" id="COG2076">
    <property type="taxonomic scope" value="Bacteria"/>
</dbReference>
<dbReference type="PANTHER" id="PTHR30561">
    <property type="entry name" value="SMR FAMILY PROTON-DEPENDENT DRUG EFFLUX TRANSPORTER SUGE"/>
    <property type="match status" value="1"/>
</dbReference>
<evidence type="ECO:0000256" key="3">
    <source>
        <dbReference type="ARBA" id="ARBA00022475"/>
    </source>
</evidence>
<dbReference type="Proteomes" id="UP000030185">
    <property type="component" value="Unassembled WGS sequence"/>
</dbReference>
<evidence type="ECO:0000256" key="5">
    <source>
        <dbReference type="ARBA" id="ARBA00022989"/>
    </source>
</evidence>
<dbReference type="GO" id="GO:0005886">
    <property type="term" value="C:plasma membrane"/>
    <property type="evidence" value="ECO:0007669"/>
    <property type="project" value="UniProtKB-SubCell"/>
</dbReference>
<dbReference type="GO" id="GO:0022857">
    <property type="term" value="F:transmembrane transporter activity"/>
    <property type="evidence" value="ECO:0007669"/>
    <property type="project" value="InterPro"/>
</dbReference>